<dbReference type="Proteomes" id="UP000502179">
    <property type="component" value="Chromosome"/>
</dbReference>
<name>A0A6G7PWN6_9BACT</name>
<dbReference type="AlphaFoldDB" id="A0A6G7PWN6"/>
<dbReference type="KEGG" id="tav:G4V39_06670"/>
<organism evidence="1 2">
    <name type="scientific">Thermosulfuriphilus ammonigenes</name>
    <dbReference type="NCBI Taxonomy" id="1936021"/>
    <lineage>
        <taxon>Bacteria</taxon>
        <taxon>Pseudomonadati</taxon>
        <taxon>Thermodesulfobacteriota</taxon>
        <taxon>Thermodesulfobacteria</taxon>
        <taxon>Thermodesulfobacteriales</taxon>
        <taxon>Thermodesulfobacteriaceae</taxon>
        <taxon>Thermosulfuriphilus</taxon>
    </lineage>
</organism>
<accession>A0A6G7PWN6</accession>
<reference evidence="1 2" key="1">
    <citation type="submission" date="2020-02" db="EMBL/GenBank/DDBJ databases">
        <title>Genome analysis of Thermosulfuriphilus ammonigenes ST65T, an anaerobic thermophilic chemolithoautotrophic bacterium isolated from a deep-sea hydrothermal vent.</title>
        <authorList>
            <person name="Slobodkina G."/>
            <person name="Allioux M."/>
            <person name="Merkel A."/>
            <person name="Alain K."/>
            <person name="Jebbar M."/>
            <person name="Slobodkin A."/>
        </authorList>
    </citation>
    <scope>NUCLEOTIDE SEQUENCE [LARGE SCALE GENOMIC DNA]</scope>
    <source>
        <strain evidence="1 2">ST65</strain>
    </source>
</reference>
<proteinExistence type="predicted"/>
<evidence type="ECO:0000313" key="2">
    <source>
        <dbReference type="Proteomes" id="UP000502179"/>
    </source>
</evidence>
<dbReference type="EMBL" id="CP048877">
    <property type="protein sequence ID" value="QIJ71966.1"/>
    <property type="molecule type" value="Genomic_DNA"/>
</dbReference>
<sequence>MKGLFRLVEGFFRHRASQAREAKKATGAALWHHEKKQGKTPRCAVCGKELRSPEESYFRRLGCCELGLVCAKHANSHQAETAPNLSSNSE</sequence>
<evidence type="ECO:0000313" key="1">
    <source>
        <dbReference type="EMBL" id="QIJ71966.1"/>
    </source>
</evidence>
<keyword evidence="2" id="KW-1185">Reference proteome</keyword>
<gene>
    <name evidence="1" type="ORF">G4V39_06670</name>
</gene>
<protein>
    <submittedName>
        <fullName evidence="1">Uncharacterized protein</fullName>
    </submittedName>
</protein>